<proteinExistence type="inferred from homology"/>
<evidence type="ECO:0000313" key="13">
    <source>
        <dbReference type="EMBL" id="MFD1384769.1"/>
    </source>
</evidence>
<keyword evidence="8 11" id="KW-0472">Membrane</keyword>
<gene>
    <name evidence="13" type="ORF">ACFQ45_15480</name>
</gene>
<dbReference type="EMBL" id="JBHTMN010000018">
    <property type="protein sequence ID" value="MFD1384769.1"/>
    <property type="molecule type" value="Genomic_DNA"/>
</dbReference>
<feature type="domain" description="General secretion pathway GspH" evidence="12">
    <location>
        <begin position="49"/>
        <end position="154"/>
    </location>
</feature>
<evidence type="ECO:0000256" key="2">
    <source>
        <dbReference type="ARBA" id="ARBA00021549"/>
    </source>
</evidence>
<protein>
    <recommendedName>
        <fullName evidence="2">Type II secretion system protein H</fullName>
    </recommendedName>
    <alternativeName>
        <fullName evidence="10">General secretion pathway protein H</fullName>
    </alternativeName>
</protein>
<evidence type="ECO:0000256" key="9">
    <source>
        <dbReference type="ARBA" id="ARBA00025772"/>
    </source>
</evidence>
<dbReference type="Proteomes" id="UP001597059">
    <property type="component" value="Unassembled WGS sequence"/>
</dbReference>
<sequence length="169" mass="18859">MQRSKQGFTLMEVLVVVTVLSLLALSGLSKTLYDYYASWRQREVLHDQALALISLIDRARSQAIHSGRPVYLCGGESCDGGWSNYVYLSPERSSSAAYVGGIFLPSVTIIWRGFPVYRRYIVFLPTGLSAYQNGSFYLCSKGDPALRIVVSQSGRAYLDPDVYYSEACR</sequence>
<keyword evidence="3" id="KW-1003">Cell membrane</keyword>
<keyword evidence="7 11" id="KW-1133">Transmembrane helix</keyword>
<dbReference type="Gene3D" id="3.55.40.10">
    <property type="entry name" value="minor pseudopilin epsh domain"/>
    <property type="match status" value="1"/>
</dbReference>
<dbReference type="Pfam" id="PF12019">
    <property type="entry name" value="GspH"/>
    <property type="match status" value="1"/>
</dbReference>
<keyword evidence="4" id="KW-0488">Methylation</keyword>
<accession>A0ABW4B5E6</accession>
<dbReference type="Pfam" id="PF07963">
    <property type="entry name" value="N_methyl"/>
    <property type="match status" value="1"/>
</dbReference>
<comment type="caution">
    <text evidence="13">The sequence shown here is derived from an EMBL/GenBank/DDBJ whole genome shotgun (WGS) entry which is preliminary data.</text>
</comment>
<evidence type="ECO:0000256" key="4">
    <source>
        <dbReference type="ARBA" id="ARBA00022481"/>
    </source>
</evidence>
<evidence type="ECO:0000259" key="12">
    <source>
        <dbReference type="Pfam" id="PF12019"/>
    </source>
</evidence>
<evidence type="ECO:0000256" key="10">
    <source>
        <dbReference type="ARBA" id="ARBA00030775"/>
    </source>
</evidence>
<reference evidence="14" key="1">
    <citation type="journal article" date="2019" name="Int. J. Syst. Evol. Microbiol.">
        <title>The Global Catalogue of Microorganisms (GCM) 10K type strain sequencing project: providing services to taxonomists for standard genome sequencing and annotation.</title>
        <authorList>
            <consortium name="The Broad Institute Genomics Platform"/>
            <consortium name="The Broad Institute Genome Sequencing Center for Infectious Disease"/>
            <person name="Wu L."/>
            <person name="Ma J."/>
        </authorList>
    </citation>
    <scope>NUCLEOTIDE SEQUENCE [LARGE SCALE GENOMIC DNA]</scope>
    <source>
        <strain evidence="14">JCM 30774</strain>
    </source>
</reference>
<comment type="similarity">
    <text evidence="9">Belongs to the GSP H family.</text>
</comment>
<dbReference type="NCBIfam" id="TIGR02532">
    <property type="entry name" value="IV_pilin_GFxxxE"/>
    <property type="match status" value="1"/>
</dbReference>
<evidence type="ECO:0000256" key="1">
    <source>
        <dbReference type="ARBA" id="ARBA00004377"/>
    </source>
</evidence>
<feature type="transmembrane region" description="Helical" evidence="11">
    <location>
        <begin position="95"/>
        <end position="114"/>
    </location>
</feature>
<evidence type="ECO:0000256" key="5">
    <source>
        <dbReference type="ARBA" id="ARBA00022519"/>
    </source>
</evidence>
<evidence type="ECO:0000256" key="6">
    <source>
        <dbReference type="ARBA" id="ARBA00022692"/>
    </source>
</evidence>
<keyword evidence="6 11" id="KW-0812">Transmembrane</keyword>
<keyword evidence="14" id="KW-1185">Reference proteome</keyword>
<dbReference type="InterPro" id="IPR045584">
    <property type="entry name" value="Pilin-like"/>
</dbReference>
<evidence type="ECO:0000256" key="7">
    <source>
        <dbReference type="ARBA" id="ARBA00022989"/>
    </source>
</evidence>
<name>A0ABW4B5E6_9GAMM</name>
<organism evidence="13 14">
    <name type="scientific">Rhodanobacter aciditrophus</name>
    <dbReference type="NCBI Taxonomy" id="1623218"/>
    <lineage>
        <taxon>Bacteria</taxon>
        <taxon>Pseudomonadati</taxon>
        <taxon>Pseudomonadota</taxon>
        <taxon>Gammaproteobacteria</taxon>
        <taxon>Lysobacterales</taxon>
        <taxon>Rhodanobacteraceae</taxon>
        <taxon>Rhodanobacter</taxon>
    </lineage>
</organism>
<keyword evidence="5" id="KW-0997">Cell inner membrane</keyword>
<evidence type="ECO:0000256" key="8">
    <source>
        <dbReference type="ARBA" id="ARBA00023136"/>
    </source>
</evidence>
<evidence type="ECO:0000256" key="11">
    <source>
        <dbReference type="SAM" id="Phobius"/>
    </source>
</evidence>
<evidence type="ECO:0000313" key="14">
    <source>
        <dbReference type="Proteomes" id="UP001597059"/>
    </source>
</evidence>
<dbReference type="InterPro" id="IPR012902">
    <property type="entry name" value="N_methyl_site"/>
</dbReference>
<evidence type="ECO:0000256" key="3">
    <source>
        <dbReference type="ARBA" id="ARBA00022475"/>
    </source>
</evidence>
<dbReference type="RefSeq" id="WP_377369306.1">
    <property type="nucleotide sequence ID" value="NZ_JBHTMN010000018.1"/>
</dbReference>
<comment type="subcellular location">
    <subcellularLocation>
        <location evidence="1">Cell inner membrane</location>
        <topology evidence="1">Single-pass membrane protein</topology>
    </subcellularLocation>
</comment>
<dbReference type="SUPFAM" id="SSF54523">
    <property type="entry name" value="Pili subunits"/>
    <property type="match status" value="1"/>
</dbReference>
<dbReference type="InterPro" id="IPR022346">
    <property type="entry name" value="T2SS_GspH"/>
</dbReference>